<feature type="compositionally biased region" description="Low complexity" evidence="1">
    <location>
        <begin position="189"/>
        <end position="198"/>
    </location>
</feature>
<feature type="transmembrane region" description="Helical" evidence="2">
    <location>
        <begin position="132"/>
        <end position="154"/>
    </location>
</feature>
<feature type="region of interest" description="Disordered" evidence="1">
    <location>
        <begin position="179"/>
        <end position="200"/>
    </location>
</feature>
<reference evidence="4" key="1">
    <citation type="submission" date="2025-08" db="UniProtKB">
        <authorList>
            <consortium name="RefSeq"/>
        </authorList>
    </citation>
    <scope>IDENTIFICATION</scope>
    <source>
        <tissue evidence="4">Total insect</tissue>
    </source>
</reference>
<evidence type="ECO:0000313" key="3">
    <source>
        <dbReference type="Proteomes" id="UP000515158"/>
    </source>
</evidence>
<proteinExistence type="predicted"/>
<evidence type="ECO:0000313" key="4">
    <source>
        <dbReference type="RefSeq" id="XP_034248390.1"/>
    </source>
</evidence>
<feature type="transmembrane region" description="Helical" evidence="2">
    <location>
        <begin position="287"/>
        <end position="307"/>
    </location>
</feature>
<name>A0A6P8ZTJ3_THRPL</name>
<dbReference type="RefSeq" id="XP_034248390.1">
    <property type="nucleotide sequence ID" value="XM_034392499.1"/>
</dbReference>
<keyword evidence="3" id="KW-1185">Reference proteome</keyword>
<dbReference type="KEGG" id="tpal:117649605"/>
<feature type="transmembrane region" description="Helical" evidence="2">
    <location>
        <begin position="313"/>
        <end position="334"/>
    </location>
</feature>
<dbReference type="GeneID" id="117649605"/>
<feature type="compositionally biased region" description="Low complexity" evidence="1">
    <location>
        <begin position="14"/>
        <end position="30"/>
    </location>
</feature>
<evidence type="ECO:0000256" key="2">
    <source>
        <dbReference type="SAM" id="Phobius"/>
    </source>
</evidence>
<dbReference type="OrthoDB" id="8197395at2759"/>
<dbReference type="InParanoid" id="A0A6P8ZTJ3"/>
<feature type="region of interest" description="Disordered" evidence="1">
    <location>
        <begin position="1"/>
        <end position="36"/>
    </location>
</feature>
<keyword evidence="2" id="KW-1133">Transmembrane helix</keyword>
<organism evidence="4">
    <name type="scientific">Thrips palmi</name>
    <name type="common">Melon thrips</name>
    <dbReference type="NCBI Taxonomy" id="161013"/>
    <lineage>
        <taxon>Eukaryota</taxon>
        <taxon>Metazoa</taxon>
        <taxon>Ecdysozoa</taxon>
        <taxon>Arthropoda</taxon>
        <taxon>Hexapoda</taxon>
        <taxon>Insecta</taxon>
        <taxon>Pterygota</taxon>
        <taxon>Neoptera</taxon>
        <taxon>Paraneoptera</taxon>
        <taxon>Thysanoptera</taxon>
        <taxon>Terebrantia</taxon>
        <taxon>Thripoidea</taxon>
        <taxon>Thripidae</taxon>
        <taxon>Thrips</taxon>
    </lineage>
</organism>
<dbReference type="AlphaFoldDB" id="A0A6P8ZTJ3"/>
<keyword evidence="2" id="KW-0472">Membrane</keyword>
<feature type="transmembrane region" description="Helical" evidence="2">
    <location>
        <begin position="242"/>
        <end position="275"/>
    </location>
</feature>
<sequence length="513" mass="55677">MGIQFLKVSNMSKPTPNAATPSAAAPPAAQGGQGVQGGVQGVQGVQGIQGVQGAKGVQGVLGGIHGGVHGNAQGSVPRCGHWGGLQGCGLGAPKPRTIAKRVSNRAKRVYVMQGRPLLSRVYRFFGLRHGTMLIAIHDLMWSSFVVFMLVLATAHTREMSRMVENDVQAQMAERAGAAVDGEKHHQQHHAGQAGQAGQPALPDTRSFYERYIEAAMSQAMSQAQFSKEMHENEVKLNNGLHIATAMTVVMVFGISMAGIDMIASMMLLAGAALHVRQLMMPWLSLRLLEMMLLVGSTVVSMFCYDHGLIFFKVLFTVCLIIFVVFYHWLVAYSLHEHLCRLERTGLVHHTRPSHHRHGDSVTTLTAATVVTHSSGHQIPVHTCDAPLCPNAGRIYNNHLFNPSSKAYLVPVVDCRHTCGDTTGLLSAAIGQPMSAPPATLAPKDELSRPLLTVSFSAYRSVMSRSPPVRNMCRMAVIARCDLKKKKGMSRLPRKSCGKAALCYTFKCVISERY</sequence>
<gene>
    <name evidence="4" type="primary">LOC117649605</name>
</gene>
<dbReference type="Proteomes" id="UP000515158">
    <property type="component" value="Unplaced"/>
</dbReference>
<accession>A0A6P8ZTJ3</accession>
<evidence type="ECO:0000256" key="1">
    <source>
        <dbReference type="SAM" id="MobiDB-lite"/>
    </source>
</evidence>
<keyword evidence="2" id="KW-0812">Transmembrane</keyword>
<protein>
    <submittedName>
        <fullName evidence="4">Uncharacterized protein LOC117649605</fullName>
    </submittedName>
</protein>